<sequence>MMAHLTNVPLEVLLQITSYLTTSEFGCLRSTCRLLEAALHRDFAREFFSKRQFALVEFSIQALVDISKSRFGPSLTHVIISLEHPLTITTHTNDKEAAVRHNQYYAEYLNHWEFTSTGLDVEMLSDAFKYLPNLESRHRDETTWNSYGCPTFQRKTRIKLGLPTVHNSRGHEYTHHVFLTILRAMANGAVSGWNPNLTRMEVLLHTCRLPDQSFKIPKRLEVGVSLALGKLKTLWLDNLTEETPHYVQVTDDQLEPMSTGGFFLSRFLLKTLALEHLRLNFQSYHPRSIEKFLSWVANAKESSMNSNSMPMDSLESANIADSLPLHFPRPPELPKLKVIDIGMAIVQESILLALYKRFKSTLQGVGLHKIVILSPNGTKTNVWARLCDNMAKADLQLKMVVLSYIKQSRGTQDAFITFNGSKRQHVKTWKGTAFAQSAKDIISDMEVDWPDESSDEDEDEDDEDGIYIFDSFANLFTMTLLANY</sequence>
<evidence type="ECO:0000313" key="3">
    <source>
        <dbReference type="Proteomes" id="UP001305414"/>
    </source>
</evidence>
<proteinExistence type="predicted"/>
<dbReference type="AlphaFoldDB" id="A0AAN7ULI6"/>
<protein>
    <recommendedName>
        <fullName evidence="1">F-box domain-containing protein</fullName>
    </recommendedName>
</protein>
<accession>A0AAN7ULI6</accession>
<dbReference type="PROSITE" id="PS50181">
    <property type="entry name" value="FBOX"/>
    <property type="match status" value="1"/>
</dbReference>
<reference evidence="2 3" key="1">
    <citation type="submission" date="2023-10" db="EMBL/GenBank/DDBJ databases">
        <title>Draft genome sequence of Xylaria bambusicola isolate GMP-LS, the root and basal stem rot pathogen of sugarcane in Indonesia.</title>
        <authorList>
            <person name="Selvaraj P."/>
            <person name="Muralishankar V."/>
            <person name="Muruganantham S."/>
            <person name="Sp S."/>
            <person name="Haryani S."/>
            <person name="Lau K.J.X."/>
            <person name="Naqvi N.I."/>
        </authorList>
    </citation>
    <scope>NUCLEOTIDE SEQUENCE [LARGE SCALE GENOMIC DNA]</scope>
    <source>
        <strain evidence="2">GMP-LS</strain>
    </source>
</reference>
<evidence type="ECO:0000313" key="2">
    <source>
        <dbReference type="EMBL" id="KAK5628486.1"/>
    </source>
</evidence>
<evidence type="ECO:0000259" key="1">
    <source>
        <dbReference type="PROSITE" id="PS50181"/>
    </source>
</evidence>
<keyword evidence="3" id="KW-1185">Reference proteome</keyword>
<dbReference type="Proteomes" id="UP001305414">
    <property type="component" value="Unassembled WGS sequence"/>
</dbReference>
<comment type="caution">
    <text evidence="2">The sequence shown here is derived from an EMBL/GenBank/DDBJ whole genome shotgun (WGS) entry which is preliminary data.</text>
</comment>
<name>A0AAN7ULI6_9PEZI</name>
<gene>
    <name evidence="2" type="ORF">RRF57_004201</name>
</gene>
<organism evidence="2 3">
    <name type="scientific">Xylaria bambusicola</name>
    <dbReference type="NCBI Taxonomy" id="326684"/>
    <lineage>
        <taxon>Eukaryota</taxon>
        <taxon>Fungi</taxon>
        <taxon>Dikarya</taxon>
        <taxon>Ascomycota</taxon>
        <taxon>Pezizomycotina</taxon>
        <taxon>Sordariomycetes</taxon>
        <taxon>Xylariomycetidae</taxon>
        <taxon>Xylariales</taxon>
        <taxon>Xylariaceae</taxon>
        <taxon>Xylaria</taxon>
    </lineage>
</organism>
<feature type="domain" description="F-box" evidence="1">
    <location>
        <begin position="2"/>
        <end position="51"/>
    </location>
</feature>
<dbReference type="InterPro" id="IPR001810">
    <property type="entry name" value="F-box_dom"/>
</dbReference>
<dbReference type="EMBL" id="JAWHQM010000008">
    <property type="protein sequence ID" value="KAK5628486.1"/>
    <property type="molecule type" value="Genomic_DNA"/>
</dbReference>